<dbReference type="SUPFAM" id="SSF103481">
    <property type="entry name" value="Multidrug resistance efflux transporter EmrE"/>
    <property type="match status" value="1"/>
</dbReference>
<evidence type="ECO:0000256" key="5">
    <source>
        <dbReference type="ARBA" id="ARBA00022519"/>
    </source>
</evidence>
<keyword evidence="3" id="KW-1003">Cell membrane</keyword>
<dbReference type="PANTHER" id="PTHR30561:SF9">
    <property type="entry name" value="4-AMINO-4-DEOXY-L-ARABINOSE-PHOSPHOUNDECAPRENOL FLIPPASE SUBUNIT ARNF-RELATED"/>
    <property type="match status" value="1"/>
</dbReference>
<evidence type="ECO:0000256" key="2">
    <source>
        <dbReference type="ARBA" id="ARBA00007362"/>
    </source>
</evidence>
<keyword evidence="5" id="KW-0997">Cell inner membrane</keyword>
<feature type="domain" description="EamA" evidence="13">
    <location>
        <begin position="51"/>
        <end position="119"/>
    </location>
</feature>
<dbReference type="Pfam" id="PF00892">
    <property type="entry name" value="EamA"/>
    <property type="match status" value="1"/>
</dbReference>
<gene>
    <name evidence="14" type="ORF">DS745_04995</name>
</gene>
<keyword evidence="10" id="KW-0443">Lipid metabolism</keyword>
<feature type="transmembrane region" description="Helical" evidence="12">
    <location>
        <begin position="51"/>
        <end position="69"/>
    </location>
</feature>
<keyword evidence="4" id="KW-0444">Lipid biosynthesis</keyword>
<keyword evidence="11 12" id="KW-0472">Membrane</keyword>
<evidence type="ECO:0000313" key="14">
    <source>
        <dbReference type="EMBL" id="RXJ02944.1"/>
    </source>
</evidence>
<evidence type="ECO:0000256" key="8">
    <source>
        <dbReference type="ARBA" id="ARBA00022985"/>
    </source>
</evidence>
<proteinExistence type="inferred from homology"/>
<dbReference type="Gene3D" id="1.10.3730.20">
    <property type="match status" value="1"/>
</dbReference>
<dbReference type="InterPro" id="IPR000620">
    <property type="entry name" value="EamA_dom"/>
</dbReference>
<dbReference type="InterPro" id="IPR037185">
    <property type="entry name" value="EmrE-like"/>
</dbReference>
<dbReference type="PANTHER" id="PTHR30561">
    <property type="entry name" value="SMR FAMILY PROTON-DEPENDENT DRUG EFFLUX TRANSPORTER SUGE"/>
    <property type="match status" value="1"/>
</dbReference>
<dbReference type="GO" id="GO:0005886">
    <property type="term" value="C:plasma membrane"/>
    <property type="evidence" value="ECO:0007669"/>
    <property type="project" value="UniProtKB-SubCell"/>
</dbReference>
<dbReference type="OrthoDB" id="513492at2"/>
<protein>
    <submittedName>
        <fullName evidence="14">Transporter</fullName>
    </submittedName>
</protein>
<comment type="caution">
    <text evidence="14">The sequence shown here is derived from an EMBL/GenBank/DDBJ whole genome shotgun (WGS) entry which is preliminary data.</text>
</comment>
<keyword evidence="6" id="KW-0441">Lipid A biosynthesis</keyword>
<accession>A0A4Q0VWA1</accession>
<evidence type="ECO:0000256" key="9">
    <source>
        <dbReference type="ARBA" id="ARBA00022989"/>
    </source>
</evidence>
<evidence type="ECO:0000256" key="12">
    <source>
        <dbReference type="SAM" id="Phobius"/>
    </source>
</evidence>
<evidence type="ECO:0000256" key="7">
    <source>
        <dbReference type="ARBA" id="ARBA00022692"/>
    </source>
</evidence>
<dbReference type="Proteomes" id="UP000290649">
    <property type="component" value="Unassembled WGS sequence"/>
</dbReference>
<evidence type="ECO:0000256" key="10">
    <source>
        <dbReference type="ARBA" id="ARBA00023098"/>
    </source>
</evidence>
<keyword evidence="15" id="KW-1185">Reference proteome</keyword>
<evidence type="ECO:0000256" key="6">
    <source>
        <dbReference type="ARBA" id="ARBA00022556"/>
    </source>
</evidence>
<keyword evidence="9 12" id="KW-1133">Transmembrane helix</keyword>
<organism evidence="14 15">
    <name type="scientific">Anaerobacillus alkaliphilus</name>
    <dbReference type="NCBI Taxonomy" id="1548597"/>
    <lineage>
        <taxon>Bacteria</taxon>
        <taxon>Bacillati</taxon>
        <taxon>Bacillota</taxon>
        <taxon>Bacilli</taxon>
        <taxon>Bacillales</taxon>
        <taxon>Bacillaceae</taxon>
        <taxon>Anaerobacillus</taxon>
    </lineage>
</organism>
<evidence type="ECO:0000259" key="13">
    <source>
        <dbReference type="Pfam" id="PF00892"/>
    </source>
</evidence>
<evidence type="ECO:0000256" key="1">
    <source>
        <dbReference type="ARBA" id="ARBA00004651"/>
    </source>
</evidence>
<dbReference type="GO" id="GO:0009103">
    <property type="term" value="P:lipopolysaccharide biosynthetic process"/>
    <property type="evidence" value="ECO:0007669"/>
    <property type="project" value="UniProtKB-KW"/>
</dbReference>
<dbReference type="RefSeq" id="WP_129077179.1">
    <property type="nucleotide sequence ID" value="NZ_QOUX01000020.1"/>
</dbReference>
<keyword evidence="8" id="KW-0448">Lipopolysaccharide biosynthesis</keyword>
<dbReference type="InterPro" id="IPR000390">
    <property type="entry name" value="Small_drug/metabolite_transptr"/>
</dbReference>
<evidence type="ECO:0000256" key="11">
    <source>
        <dbReference type="ARBA" id="ARBA00023136"/>
    </source>
</evidence>
<feature type="transmembrane region" description="Helical" evidence="12">
    <location>
        <begin position="76"/>
        <end position="96"/>
    </location>
</feature>
<dbReference type="EMBL" id="QOUX01000020">
    <property type="protein sequence ID" value="RXJ02944.1"/>
    <property type="molecule type" value="Genomic_DNA"/>
</dbReference>
<evidence type="ECO:0000256" key="3">
    <source>
        <dbReference type="ARBA" id="ARBA00022475"/>
    </source>
</evidence>
<dbReference type="GO" id="GO:0022857">
    <property type="term" value="F:transmembrane transporter activity"/>
    <property type="evidence" value="ECO:0007669"/>
    <property type="project" value="InterPro"/>
</dbReference>
<keyword evidence="7 12" id="KW-0812">Transmembrane</keyword>
<comment type="similarity">
    <text evidence="2">Belongs to the EamA transporter family.</text>
</comment>
<evidence type="ECO:0000256" key="4">
    <source>
        <dbReference type="ARBA" id="ARBA00022516"/>
    </source>
</evidence>
<feature type="transmembrane region" description="Helical" evidence="12">
    <location>
        <begin position="102"/>
        <end position="119"/>
    </location>
</feature>
<comment type="subcellular location">
    <subcellularLocation>
        <location evidence="1">Cell membrane</location>
        <topology evidence="1">Multi-pass membrane protein</topology>
    </subcellularLocation>
</comment>
<sequence length="120" mass="13237">MNKLVLIIVSVLLGSIGQVILKIGANKLGTLALHPQTLITDLIRMVRVPEIIIGLLFFGSSFVLWVKVLTKFDLSYAYPMVSLGYINVVVLSYFLFKEPFTTAKIAGIAFIIVGVIILNR</sequence>
<reference evidence="14 15" key="1">
    <citation type="journal article" date="2019" name="Int. J. Syst. Evol. Microbiol.">
        <title>Anaerobacillus alkaliphilus sp. nov., a novel alkaliphilic and moderately halophilic bacterium.</title>
        <authorList>
            <person name="Borsodi A.K."/>
            <person name="Aszalos J.M."/>
            <person name="Bihari P."/>
            <person name="Nagy I."/>
            <person name="Schumann P."/>
            <person name="Sproer C."/>
            <person name="Kovacs A.L."/>
            <person name="Boka K."/>
            <person name="Dobosy P."/>
            <person name="Ovari M."/>
            <person name="Szili-Kovacs T."/>
            <person name="Toth E."/>
        </authorList>
    </citation>
    <scope>NUCLEOTIDE SEQUENCE [LARGE SCALE GENOMIC DNA]</scope>
    <source>
        <strain evidence="14 15">B16-10</strain>
    </source>
</reference>
<dbReference type="AlphaFoldDB" id="A0A4Q0VWA1"/>
<evidence type="ECO:0000313" key="15">
    <source>
        <dbReference type="Proteomes" id="UP000290649"/>
    </source>
</evidence>
<name>A0A4Q0VWA1_9BACI</name>